<keyword evidence="3" id="KW-0067">ATP-binding</keyword>
<sequence length="370" mass="41468">MSRVYDNWERLVEATLKRERLRQVALCHSFSSSSVSTETSFDSALQDASALSTSSNSFGPVVRSIAFEELKKATGNFRRDLCLGEGTYSVIYKGRIQESTFTAAKGFMRSVSPFGMAVAVKKWKCQTKLGLVSWYLSQLDHPNIVKLLGYCLERDNMVLVYEYMPKRSLKNHLFRVKRQALSWNTRIKVAMDAARGLSFLHDRDIPVIHGDFHIDHILLDGKFSAKLCGFGLAKDGDVSCDSTRVQGTSGMLAPELFVMTGRLTTKCDVFAFGVVLLEILSGRPVMYLIAAIEADGPVDWVTIYMNDNTKLLGVLYSRLKGQCTQYEARRAVILGLQCLNSNPELRPRMADILAVLQQFSGPNNDKQIKY</sequence>
<dbReference type="Gene3D" id="1.10.510.10">
    <property type="entry name" value="Transferase(Phosphotransferase) domain 1"/>
    <property type="match status" value="1"/>
</dbReference>
<evidence type="ECO:0000313" key="5">
    <source>
        <dbReference type="EMBL" id="KZV42783.1"/>
    </source>
</evidence>
<evidence type="ECO:0000313" key="6">
    <source>
        <dbReference type="Proteomes" id="UP000250235"/>
    </source>
</evidence>
<protein>
    <submittedName>
        <fullName evidence="5">Protein kinase 2B, chloroplastic-like</fullName>
    </submittedName>
</protein>
<keyword evidence="2" id="KW-0472">Membrane</keyword>
<evidence type="ECO:0000256" key="3">
    <source>
        <dbReference type="PROSITE-ProRule" id="PRU10141"/>
    </source>
</evidence>
<dbReference type="InterPro" id="IPR011009">
    <property type="entry name" value="Kinase-like_dom_sf"/>
</dbReference>
<dbReference type="InterPro" id="IPR017441">
    <property type="entry name" value="Protein_kinase_ATP_BS"/>
</dbReference>
<dbReference type="GO" id="GO:0004672">
    <property type="term" value="F:protein kinase activity"/>
    <property type="evidence" value="ECO:0007669"/>
    <property type="project" value="InterPro"/>
</dbReference>
<organism evidence="5 6">
    <name type="scientific">Dorcoceras hygrometricum</name>
    <dbReference type="NCBI Taxonomy" id="472368"/>
    <lineage>
        <taxon>Eukaryota</taxon>
        <taxon>Viridiplantae</taxon>
        <taxon>Streptophyta</taxon>
        <taxon>Embryophyta</taxon>
        <taxon>Tracheophyta</taxon>
        <taxon>Spermatophyta</taxon>
        <taxon>Magnoliopsida</taxon>
        <taxon>eudicotyledons</taxon>
        <taxon>Gunneridae</taxon>
        <taxon>Pentapetalae</taxon>
        <taxon>asterids</taxon>
        <taxon>lamiids</taxon>
        <taxon>Lamiales</taxon>
        <taxon>Gesneriaceae</taxon>
        <taxon>Didymocarpoideae</taxon>
        <taxon>Trichosporeae</taxon>
        <taxon>Loxocarpinae</taxon>
        <taxon>Dorcoceras</taxon>
    </lineage>
</organism>
<dbReference type="EMBL" id="KQ998959">
    <property type="protein sequence ID" value="KZV42783.1"/>
    <property type="molecule type" value="Genomic_DNA"/>
</dbReference>
<dbReference type="InterPro" id="IPR001245">
    <property type="entry name" value="Ser-Thr/Tyr_kinase_cat_dom"/>
</dbReference>
<keyword evidence="3" id="KW-0547">Nucleotide-binding</keyword>
<dbReference type="OrthoDB" id="4062651at2759"/>
<keyword evidence="5" id="KW-0418">Kinase</keyword>
<dbReference type="GO" id="GO:0005886">
    <property type="term" value="C:plasma membrane"/>
    <property type="evidence" value="ECO:0007669"/>
    <property type="project" value="UniProtKB-SubCell"/>
</dbReference>
<dbReference type="SUPFAM" id="SSF56112">
    <property type="entry name" value="Protein kinase-like (PK-like)"/>
    <property type="match status" value="1"/>
</dbReference>
<evidence type="ECO:0000256" key="2">
    <source>
        <dbReference type="ARBA" id="ARBA00022475"/>
    </source>
</evidence>
<dbReference type="InterPro" id="IPR000719">
    <property type="entry name" value="Prot_kinase_dom"/>
</dbReference>
<name>A0A2Z7CE71_9LAMI</name>
<dbReference type="GO" id="GO:0005524">
    <property type="term" value="F:ATP binding"/>
    <property type="evidence" value="ECO:0007669"/>
    <property type="project" value="UniProtKB-UniRule"/>
</dbReference>
<reference evidence="5 6" key="1">
    <citation type="journal article" date="2015" name="Proc. Natl. Acad. Sci. U.S.A.">
        <title>The resurrection genome of Boea hygrometrica: A blueprint for survival of dehydration.</title>
        <authorList>
            <person name="Xiao L."/>
            <person name="Yang G."/>
            <person name="Zhang L."/>
            <person name="Yang X."/>
            <person name="Zhao S."/>
            <person name="Ji Z."/>
            <person name="Zhou Q."/>
            <person name="Hu M."/>
            <person name="Wang Y."/>
            <person name="Chen M."/>
            <person name="Xu Y."/>
            <person name="Jin H."/>
            <person name="Xiao X."/>
            <person name="Hu G."/>
            <person name="Bao F."/>
            <person name="Hu Y."/>
            <person name="Wan P."/>
            <person name="Li L."/>
            <person name="Deng X."/>
            <person name="Kuang T."/>
            <person name="Xiang C."/>
            <person name="Zhu J.K."/>
            <person name="Oliver M.J."/>
            <person name="He Y."/>
        </authorList>
    </citation>
    <scope>NUCLEOTIDE SEQUENCE [LARGE SCALE GENOMIC DNA]</scope>
    <source>
        <strain evidence="6">cv. XS01</strain>
    </source>
</reference>
<evidence type="ECO:0000256" key="1">
    <source>
        <dbReference type="ARBA" id="ARBA00004236"/>
    </source>
</evidence>
<comment type="subcellular location">
    <subcellularLocation>
        <location evidence="1">Cell membrane</location>
    </subcellularLocation>
</comment>
<gene>
    <name evidence="5" type="ORF">F511_27224</name>
</gene>
<proteinExistence type="predicted"/>
<dbReference type="Pfam" id="PF07714">
    <property type="entry name" value="PK_Tyr_Ser-Thr"/>
    <property type="match status" value="1"/>
</dbReference>
<dbReference type="Proteomes" id="UP000250235">
    <property type="component" value="Unassembled WGS sequence"/>
</dbReference>
<keyword evidence="5" id="KW-0808">Transferase</keyword>
<dbReference type="InterPro" id="IPR050823">
    <property type="entry name" value="Plant_Ser_Thr_Prot_Kinase"/>
</dbReference>
<dbReference type="PANTHER" id="PTHR45621">
    <property type="entry name" value="OS01G0588500 PROTEIN-RELATED"/>
    <property type="match status" value="1"/>
</dbReference>
<dbReference type="Gene3D" id="3.30.200.20">
    <property type="entry name" value="Phosphorylase Kinase, domain 1"/>
    <property type="match status" value="1"/>
</dbReference>
<keyword evidence="6" id="KW-1185">Reference proteome</keyword>
<feature type="domain" description="Protein kinase" evidence="4">
    <location>
        <begin position="77"/>
        <end position="360"/>
    </location>
</feature>
<feature type="binding site" evidence="3">
    <location>
        <position position="105"/>
    </location>
    <ligand>
        <name>ATP</name>
        <dbReference type="ChEBI" id="CHEBI:30616"/>
    </ligand>
</feature>
<accession>A0A2Z7CE71</accession>
<keyword evidence="2" id="KW-1003">Cell membrane</keyword>
<dbReference type="PROSITE" id="PS00107">
    <property type="entry name" value="PROTEIN_KINASE_ATP"/>
    <property type="match status" value="1"/>
</dbReference>
<evidence type="ECO:0000259" key="4">
    <source>
        <dbReference type="PROSITE" id="PS50011"/>
    </source>
</evidence>
<dbReference type="PROSITE" id="PS50011">
    <property type="entry name" value="PROTEIN_KINASE_DOM"/>
    <property type="match status" value="1"/>
</dbReference>
<dbReference type="AlphaFoldDB" id="A0A2Z7CE71"/>